<reference evidence="2" key="1">
    <citation type="submission" date="2016-11" db="UniProtKB">
        <authorList>
            <consortium name="WormBaseParasite"/>
        </authorList>
    </citation>
    <scope>IDENTIFICATION</scope>
</reference>
<dbReference type="Proteomes" id="UP000095283">
    <property type="component" value="Unplaced"/>
</dbReference>
<dbReference type="WBParaSite" id="Hba_08470">
    <property type="protein sequence ID" value="Hba_08470"/>
    <property type="gene ID" value="Hba_08470"/>
</dbReference>
<organism evidence="1 2">
    <name type="scientific">Heterorhabditis bacteriophora</name>
    <name type="common">Entomopathogenic nematode worm</name>
    <dbReference type="NCBI Taxonomy" id="37862"/>
    <lineage>
        <taxon>Eukaryota</taxon>
        <taxon>Metazoa</taxon>
        <taxon>Ecdysozoa</taxon>
        <taxon>Nematoda</taxon>
        <taxon>Chromadorea</taxon>
        <taxon>Rhabditida</taxon>
        <taxon>Rhabditina</taxon>
        <taxon>Rhabditomorpha</taxon>
        <taxon>Strongyloidea</taxon>
        <taxon>Heterorhabditidae</taxon>
        <taxon>Heterorhabditis</taxon>
    </lineage>
</organism>
<dbReference type="AlphaFoldDB" id="A0A1I7WTN4"/>
<keyword evidence="1" id="KW-1185">Reference proteome</keyword>
<evidence type="ECO:0000313" key="1">
    <source>
        <dbReference type="Proteomes" id="UP000095283"/>
    </source>
</evidence>
<name>A0A1I7WTN4_HETBA</name>
<proteinExistence type="predicted"/>
<evidence type="ECO:0000313" key="2">
    <source>
        <dbReference type="WBParaSite" id="Hba_08470"/>
    </source>
</evidence>
<protein>
    <submittedName>
        <fullName evidence="2">Uncharacterized protein</fullName>
    </submittedName>
</protein>
<sequence length="195" mass="22869">MAGYLGSNCSGVATLRRTRPYYRQPRHRFSTQRCRQFTEQQGVQLAPWSLAKHSHCSKIWFGQHSSKRSCKWKHGVQMSCHDDHIQVSMLISKPFMIIYSIYFIYRTTLHIPEFMLLFLETVDDVNHLNLVHIDTFVNEEKANRKVLIDRSVKLLTNLMKREELAEQILQILRSLTLLLSLYELRALDLPLAPLV</sequence>
<accession>A0A1I7WTN4</accession>